<dbReference type="EMBL" id="JSVC01000055">
    <property type="protein sequence ID" value="KIC90268.1"/>
    <property type="molecule type" value="Genomic_DNA"/>
</dbReference>
<dbReference type="GO" id="GO:0004534">
    <property type="term" value="F:5'-3' RNA exonuclease activity"/>
    <property type="evidence" value="ECO:0007669"/>
    <property type="project" value="TreeGrafter"/>
</dbReference>
<dbReference type="SUPFAM" id="SSF52540">
    <property type="entry name" value="P-loop containing nucleoside triphosphate hydrolases"/>
    <property type="match status" value="1"/>
</dbReference>
<dbReference type="InterPro" id="IPR004013">
    <property type="entry name" value="PHP_dom"/>
</dbReference>
<dbReference type="Pfam" id="PF02811">
    <property type="entry name" value="PHP"/>
    <property type="match status" value="1"/>
</dbReference>
<dbReference type="SUPFAM" id="SSF89550">
    <property type="entry name" value="PHP domain-like"/>
    <property type="match status" value="1"/>
</dbReference>
<keyword evidence="1" id="KW-0175">Coiled coil</keyword>
<dbReference type="Proteomes" id="UP000031408">
    <property type="component" value="Unassembled WGS sequence"/>
</dbReference>
<reference evidence="3 4" key="1">
    <citation type="submission" date="2014-11" db="EMBL/GenBank/DDBJ databases">
        <title>Genome sequence of Flavihumibacter solisilvae 3-3.</title>
        <authorList>
            <person name="Zhou G."/>
            <person name="Li M."/>
            <person name="Wang G."/>
        </authorList>
    </citation>
    <scope>NUCLEOTIDE SEQUENCE [LARGE SCALE GENOMIC DNA]</scope>
    <source>
        <strain evidence="3 4">3-3</strain>
    </source>
</reference>
<sequence>MSSGAKFVRADLHIHSFGDEGSFDVTDITMTPENIVDTAVSKGLSIISITDHNAIGNVKDAIKHSENKPILVIPGIEVSTTQGHLLVYFESFIDLQNFRGKLNISADKERCSQGIIDCLNYAHTYNGIGILAHIELTSGFEKTIGRFGPHMEDILKHPTLYGMEISSKGCSNYYTEDDENQDRKRLFNARKDALFLPKDYDIPKLMSSDAHTLSKLGTNADGETKLTRIKIETLTFHSFKIALNSSNSRIRLENLIPERIPKFLGIKIAGGLLDKQVVSFSHNLTCIIGGRGAGKSTLLESLRETSGNKSEARVVDSDVWPEKITLFYEDETGQVHTLTREKNSEVVNVDDPVKGLSHVPIESYGQGETAETIQHSDDNPQILIDFLDSFIDFQSLKSEEIEVRELLLQNQSDINKLRFEVSNIPESERQKKILEDKQDQLKKDKAGELVKYQIALLKERDIRKNIITDLTELIKRYRTIFSDNSVFQSFEQLTDDEIIVGKEYFSKVKQLVYDFSQIVASKSSELSIELETKVKELKTEIDGWSTKEKQIQDKIDEKKKDLETRGIPFDLGKINQIAQELLYYQERLRKLQLTNTQLQQELSTRNELLKRRKDLKSRIFYKRYLFAEIVNSNLKNTVDGFFVTLKYQQGTYSPQFADHLKNVMDWRTSRVVKSEYIERCFSPLDLAQFVKNKNLDALKNIKDEELSRV</sequence>
<dbReference type="AlphaFoldDB" id="A0A0C1L3M7"/>
<feature type="domain" description="Polymerase/histidinol phosphatase N-terminal" evidence="2">
    <location>
        <begin position="10"/>
        <end position="82"/>
    </location>
</feature>
<dbReference type="SMART" id="SM00481">
    <property type="entry name" value="POLIIIAc"/>
    <property type="match status" value="1"/>
</dbReference>
<comment type="caution">
    <text evidence="3">The sequence shown here is derived from an EMBL/GenBank/DDBJ whole genome shotgun (WGS) entry which is preliminary data.</text>
</comment>
<feature type="non-terminal residue" evidence="3">
    <location>
        <position position="709"/>
    </location>
</feature>
<evidence type="ECO:0000256" key="1">
    <source>
        <dbReference type="SAM" id="Coils"/>
    </source>
</evidence>
<dbReference type="GO" id="GO:0035312">
    <property type="term" value="F:5'-3' DNA exonuclease activity"/>
    <property type="evidence" value="ECO:0007669"/>
    <property type="project" value="TreeGrafter"/>
</dbReference>
<dbReference type="Gene3D" id="3.40.50.300">
    <property type="entry name" value="P-loop containing nucleotide triphosphate hydrolases"/>
    <property type="match status" value="1"/>
</dbReference>
<dbReference type="STRING" id="1349421.OI18_23380"/>
<dbReference type="CDD" id="cd07432">
    <property type="entry name" value="PHP_HisPPase"/>
    <property type="match status" value="1"/>
</dbReference>
<name>A0A0C1L3M7_9BACT</name>
<proteinExistence type="predicted"/>
<feature type="coiled-coil region" evidence="1">
    <location>
        <begin position="581"/>
        <end position="618"/>
    </location>
</feature>
<accession>A0A0C1L3M7</accession>
<protein>
    <submittedName>
        <fullName evidence="3">Histidinol phosphatase</fullName>
    </submittedName>
</protein>
<evidence type="ECO:0000313" key="4">
    <source>
        <dbReference type="Proteomes" id="UP000031408"/>
    </source>
</evidence>
<dbReference type="InterPro" id="IPR027417">
    <property type="entry name" value="P-loop_NTPase"/>
</dbReference>
<dbReference type="InterPro" id="IPR016195">
    <property type="entry name" value="Pol/histidinol_Pase-like"/>
</dbReference>
<organism evidence="3 4">
    <name type="scientific">Flavihumibacter solisilvae</name>
    <dbReference type="NCBI Taxonomy" id="1349421"/>
    <lineage>
        <taxon>Bacteria</taxon>
        <taxon>Pseudomonadati</taxon>
        <taxon>Bacteroidota</taxon>
        <taxon>Chitinophagia</taxon>
        <taxon>Chitinophagales</taxon>
        <taxon>Chitinophagaceae</taxon>
        <taxon>Flavihumibacter</taxon>
    </lineage>
</organism>
<dbReference type="PANTHER" id="PTHR42924:SF3">
    <property type="entry name" value="POLYMERASE_HISTIDINOL PHOSPHATASE N-TERMINAL DOMAIN-CONTAINING PROTEIN"/>
    <property type="match status" value="1"/>
</dbReference>
<evidence type="ECO:0000259" key="2">
    <source>
        <dbReference type="SMART" id="SM00481"/>
    </source>
</evidence>
<gene>
    <name evidence="3" type="ORF">OI18_23380</name>
</gene>
<dbReference type="InterPro" id="IPR003141">
    <property type="entry name" value="Pol/His_phosphatase_N"/>
</dbReference>
<evidence type="ECO:0000313" key="3">
    <source>
        <dbReference type="EMBL" id="KIC90268.1"/>
    </source>
</evidence>
<dbReference type="PANTHER" id="PTHR42924">
    <property type="entry name" value="EXONUCLEASE"/>
    <property type="match status" value="1"/>
</dbReference>
<keyword evidence="4" id="KW-1185">Reference proteome</keyword>
<dbReference type="Gene3D" id="3.20.20.140">
    <property type="entry name" value="Metal-dependent hydrolases"/>
    <property type="match status" value="1"/>
</dbReference>
<dbReference type="InterPro" id="IPR052018">
    <property type="entry name" value="PHP_domain"/>
</dbReference>